<feature type="compositionally biased region" description="Basic and acidic residues" evidence="1">
    <location>
        <begin position="331"/>
        <end position="343"/>
    </location>
</feature>
<dbReference type="Proteomes" id="UP000009168">
    <property type="component" value="Unassembled WGS sequence"/>
</dbReference>
<keyword evidence="3" id="KW-1185">Reference proteome</keyword>
<evidence type="ECO:0000313" key="3">
    <source>
        <dbReference type="Proteomes" id="UP000009168"/>
    </source>
</evidence>
<feature type="compositionally biased region" description="Polar residues" evidence="1">
    <location>
        <begin position="344"/>
        <end position="353"/>
    </location>
</feature>
<feature type="compositionally biased region" description="Polar residues" evidence="1">
    <location>
        <begin position="398"/>
        <end position="414"/>
    </location>
</feature>
<dbReference type="KEGG" id="tet:TTHERM_001293241"/>
<proteinExistence type="predicted"/>
<dbReference type="GeneID" id="24442101"/>
<protein>
    <submittedName>
        <fullName evidence="2">Uncharacterized protein</fullName>
    </submittedName>
</protein>
<dbReference type="RefSeq" id="XP_012650707.1">
    <property type="nucleotide sequence ID" value="XM_012795253.1"/>
</dbReference>
<accession>W7XLR7</accession>
<feature type="region of interest" description="Disordered" evidence="1">
    <location>
        <begin position="392"/>
        <end position="414"/>
    </location>
</feature>
<reference evidence="3" key="1">
    <citation type="journal article" date="2006" name="PLoS Biol.">
        <title>Macronuclear genome sequence of the ciliate Tetrahymena thermophila, a model eukaryote.</title>
        <authorList>
            <person name="Eisen J.A."/>
            <person name="Coyne R.S."/>
            <person name="Wu M."/>
            <person name="Wu D."/>
            <person name="Thiagarajan M."/>
            <person name="Wortman J.R."/>
            <person name="Badger J.H."/>
            <person name="Ren Q."/>
            <person name="Amedeo P."/>
            <person name="Jones K.M."/>
            <person name="Tallon L.J."/>
            <person name="Delcher A.L."/>
            <person name="Salzberg S.L."/>
            <person name="Silva J.C."/>
            <person name="Haas B.J."/>
            <person name="Majoros W.H."/>
            <person name="Farzad M."/>
            <person name="Carlton J.M."/>
            <person name="Smith R.K. Jr."/>
            <person name="Garg J."/>
            <person name="Pearlman R.E."/>
            <person name="Karrer K.M."/>
            <person name="Sun L."/>
            <person name="Manning G."/>
            <person name="Elde N.C."/>
            <person name="Turkewitz A.P."/>
            <person name="Asai D.J."/>
            <person name="Wilkes D.E."/>
            <person name="Wang Y."/>
            <person name="Cai H."/>
            <person name="Collins K."/>
            <person name="Stewart B.A."/>
            <person name="Lee S.R."/>
            <person name="Wilamowska K."/>
            <person name="Weinberg Z."/>
            <person name="Ruzzo W.L."/>
            <person name="Wloga D."/>
            <person name="Gaertig J."/>
            <person name="Frankel J."/>
            <person name="Tsao C.-C."/>
            <person name="Gorovsky M.A."/>
            <person name="Keeling P.J."/>
            <person name="Waller R.F."/>
            <person name="Patron N.J."/>
            <person name="Cherry J.M."/>
            <person name="Stover N.A."/>
            <person name="Krieger C.J."/>
            <person name="del Toro C."/>
            <person name="Ryder H.F."/>
            <person name="Williamson S.C."/>
            <person name="Barbeau R.A."/>
            <person name="Hamilton E.P."/>
            <person name="Orias E."/>
        </authorList>
    </citation>
    <scope>NUCLEOTIDE SEQUENCE [LARGE SCALE GENOMIC DNA]</scope>
    <source>
        <strain evidence="3">SB210</strain>
    </source>
</reference>
<dbReference type="InParanoid" id="W7XLR7"/>
<feature type="compositionally biased region" description="Polar residues" evidence="1">
    <location>
        <begin position="1"/>
        <end position="10"/>
    </location>
</feature>
<dbReference type="OrthoDB" id="295201at2759"/>
<name>W7XLR7_TETTS</name>
<feature type="region of interest" description="Disordered" evidence="1">
    <location>
        <begin position="1"/>
        <end position="64"/>
    </location>
</feature>
<sequence>MNRQDYQRGNMNDPDDYEDQGQYSNKLYSRGYGQRGNEDEHDDDHEDYGQNRDSENNYYGEQDGQDPLLRLQKYIGREQISLETFWDSTQTQVLPDQFFDFCKKKAIKFDEREKQVLMKYLCDDNNYITFQQLCQQIPFWKNDEGVMTEFLKQKTQEKADNSKNNAKKQFRKQQFNIRPASSINPQQKRPISSISQHNLKVAKEQEQIEIPKALAPNKSKYYLQKHKEREKEIDRLLKLTISKGRNEYEYEMLIKMGEANELSQQLNSKVTYRAYRSAQGDLKVHIYELDKYKTSMTLEEFQREYNALKNKYNETRNLRIWEVLSENKKSKPKEFNKQSKEEFQQTSDTNNRGKINIQARHNELKGVLLKTMELTIVLKEQLAVINSVINNKKKKRPQSTTQKQSNSIKNTENM</sequence>
<feature type="region of interest" description="Disordered" evidence="1">
    <location>
        <begin position="331"/>
        <end position="355"/>
    </location>
</feature>
<dbReference type="AlphaFoldDB" id="W7XLR7"/>
<gene>
    <name evidence="2" type="ORF">TTHERM_001293241</name>
</gene>
<evidence type="ECO:0000256" key="1">
    <source>
        <dbReference type="SAM" id="MobiDB-lite"/>
    </source>
</evidence>
<evidence type="ECO:0000313" key="2">
    <source>
        <dbReference type="EMBL" id="EWS76759.1"/>
    </source>
</evidence>
<organism evidence="2 3">
    <name type="scientific">Tetrahymena thermophila (strain SB210)</name>
    <dbReference type="NCBI Taxonomy" id="312017"/>
    <lineage>
        <taxon>Eukaryota</taxon>
        <taxon>Sar</taxon>
        <taxon>Alveolata</taxon>
        <taxon>Ciliophora</taxon>
        <taxon>Intramacronucleata</taxon>
        <taxon>Oligohymenophorea</taxon>
        <taxon>Hymenostomatida</taxon>
        <taxon>Tetrahymenina</taxon>
        <taxon>Tetrahymenidae</taxon>
        <taxon>Tetrahymena</taxon>
    </lineage>
</organism>
<dbReference type="EMBL" id="GG662866">
    <property type="protein sequence ID" value="EWS76759.1"/>
    <property type="molecule type" value="Genomic_DNA"/>
</dbReference>